<sequence>MAGASININIFLLKINSFENCSAVNVGQNLMADWNNSDKKTMGYGQNMGDDSCFFGTQSSVDDRDLIDSPSSFEKIFLP</sequence>
<accession>A0A6L3V180</accession>
<protein>
    <recommendedName>
        <fullName evidence="3">Spore germination protein</fullName>
    </recommendedName>
</protein>
<dbReference type="Proteomes" id="UP000481030">
    <property type="component" value="Unassembled WGS sequence"/>
</dbReference>
<dbReference type="AlphaFoldDB" id="A0A6L3V180"/>
<organism evidence="1 2">
    <name type="scientific">Cytobacillus depressus</name>
    <dbReference type="NCBI Taxonomy" id="1602942"/>
    <lineage>
        <taxon>Bacteria</taxon>
        <taxon>Bacillati</taxon>
        <taxon>Bacillota</taxon>
        <taxon>Bacilli</taxon>
        <taxon>Bacillales</taxon>
        <taxon>Bacillaceae</taxon>
        <taxon>Cytobacillus</taxon>
    </lineage>
</organism>
<proteinExistence type="predicted"/>
<reference evidence="1 2" key="1">
    <citation type="journal article" date="2016" name="Antonie Van Leeuwenhoek">
        <title>Bacillus depressus sp. nov., isolated from soil of a sunflower field.</title>
        <authorList>
            <person name="Wei X."/>
            <person name="Xin D."/>
            <person name="Xin Y."/>
            <person name="Zhang H."/>
            <person name="Wang T."/>
            <person name="Zhang J."/>
        </authorList>
    </citation>
    <scope>NUCLEOTIDE SEQUENCE [LARGE SCALE GENOMIC DNA]</scope>
    <source>
        <strain evidence="1 2">BZ1</strain>
    </source>
</reference>
<dbReference type="RefSeq" id="WP_151536206.1">
    <property type="nucleotide sequence ID" value="NZ_WBOS01000011.1"/>
</dbReference>
<keyword evidence="2" id="KW-1185">Reference proteome</keyword>
<evidence type="ECO:0000313" key="2">
    <source>
        <dbReference type="Proteomes" id="UP000481030"/>
    </source>
</evidence>
<name>A0A6L3V180_9BACI</name>
<comment type="caution">
    <text evidence="1">The sequence shown here is derived from an EMBL/GenBank/DDBJ whole genome shotgun (WGS) entry which is preliminary data.</text>
</comment>
<dbReference type="OrthoDB" id="1809291at2"/>
<gene>
    <name evidence="1" type="ORF">F7731_18105</name>
</gene>
<evidence type="ECO:0008006" key="3">
    <source>
        <dbReference type="Google" id="ProtNLM"/>
    </source>
</evidence>
<evidence type="ECO:0000313" key="1">
    <source>
        <dbReference type="EMBL" id="KAB2331507.1"/>
    </source>
</evidence>
<dbReference type="EMBL" id="WBOS01000011">
    <property type="protein sequence ID" value="KAB2331507.1"/>
    <property type="molecule type" value="Genomic_DNA"/>
</dbReference>